<gene>
    <name evidence="1" type="ORF">ABIE37_002404</name>
</gene>
<dbReference type="RefSeq" id="WP_354229780.1">
    <property type="nucleotide sequence ID" value="NZ_JBEPSN010000005.1"/>
</dbReference>
<keyword evidence="2" id="KW-1185">Reference proteome</keyword>
<protein>
    <submittedName>
        <fullName evidence="1">Uncharacterized protein</fullName>
    </submittedName>
</protein>
<reference evidence="1 2" key="1">
    <citation type="submission" date="2024-06" db="EMBL/GenBank/DDBJ databases">
        <title>Sorghum-associated microbial communities from plants grown in Nebraska, USA.</title>
        <authorList>
            <person name="Schachtman D."/>
        </authorList>
    </citation>
    <scope>NUCLEOTIDE SEQUENCE [LARGE SCALE GENOMIC DNA]</scope>
    <source>
        <strain evidence="1 2">3552</strain>
    </source>
</reference>
<accession>A0ABV2P7G8</accession>
<sequence>MALWLVAGSIGLAACAGNPNTGSIQSTVPTPAKTQEEPMKAELTWQEAKTQAQAMEVKLAALIPKDAVISIDQKKKGMLLSCNKTQHKWKGSTTITVAAGTNIEPVVKDIEAQYQSGLFGVRNRLDIRGSYEVQMIALSGSGENHIVAEGLAPNQIDIDSGSPCFTLPEGIYPGGDF</sequence>
<evidence type="ECO:0000313" key="1">
    <source>
        <dbReference type="EMBL" id="MET4540617.1"/>
    </source>
</evidence>
<proteinExistence type="predicted"/>
<name>A0ABV2P7G8_9MICC</name>
<dbReference type="EMBL" id="JBEPSN010000005">
    <property type="protein sequence ID" value="MET4540617.1"/>
    <property type="molecule type" value="Genomic_DNA"/>
</dbReference>
<evidence type="ECO:0000313" key="2">
    <source>
        <dbReference type="Proteomes" id="UP001549307"/>
    </source>
</evidence>
<dbReference type="Proteomes" id="UP001549307">
    <property type="component" value="Unassembled WGS sequence"/>
</dbReference>
<organism evidence="1 2">
    <name type="scientific">Arthrobacter bambusae</name>
    <dbReference type="NCBI Taxonomy" id="1338426"/>
    <lineage>
        <taxon>Bacteria</taxon>
        <taxon>Bacillati</taxon>
        <taxon>Actinomycetota</taxon>
        <taxon>Actinomycetes</taxon>
        <taxon>Micrococcales</taxon>
        <taxon>Micrococcaceae</taxon>
        <taxon>Arthrobacter</taxon>
    </lineage>
</organism>
<dbReference type="GeneID" id="92753340"/>
<comment type="caution">
    <text evidence="1">The sequence shown here is derived from an EMBL/GenBank/DDBJ whole genome shotgun (WGS) entry which is preliminary data.</text>
</comment>